<organism evidence="3">
    <name type="scientific">Conus betulinus</name>
    <name type="common">Beech cone</name>
    <dbReference type="NCBI Taxonomy" id="89764"/>
    <lineage>
        <taxon>Eukaryota</taxon>
        <taxon>Metazoa</taxon>
        <taxon>Spiralia</taxon>
        <taxon>Lophotrochozoa</taxon>
        <taxon>Mollusca</taxon>
        <taxon>Gastropoda</taxon>
        <taxon>Caenogastropoda</taxon>
        <taxon>Neogastropoda</taxon>
        <taxon>Conoidea</taxon>
        <taxon>Conidae</taxon>
        <taxon>Conus</taxon>
        <taxon>Dendroconus</taxon>
    </lineage>
</organism>
<reference evidence="3" key="1">
    <citation type="submission" date="2015-12" db="EMBL/GenBank/DDBJ databases">
        <title>High throughput identification of novel conotoxins from the Chinese tubular cone snail Conus betulinus by multitranscriptome sequencing.</title>
        <authorList>
            <person name="Ruan Z."/>
            <person name="Peng C."/>
            <person name="Shi Q."/>
            <person name="Yao G."/>
            <person name="Gao B.-M."/>
        </authorList>
    </citation>
    <scope>NUCLEOTIDE SEQUENCE</scope>
</reference>
<name>A0A142C1I1_CONBE</name>
<feature type="region of interest" description="Disordered" evidence="1">
    <location>
        <begin position="20"/>
        <end position="41"/>
    </location>
</feature>
<dbReference type="AlphaFoldDB" id="A0A142C1I1"/>
<proteinExistence type="evidence at transcript level"/>
<evidence type="ECO:0000256" key="1">
    <source>
        <dbReference type="SAM" id="MobiDB-lite"/>
    </source>
</evidence>
<accession>A0A142C1I1</accession>
<feature type="signal peptide" evidence="2">
    <location>
        <begin position="1"/>
        <end position="19"/>
    </location>
</feature>
<protein>
    <submittedName>
        <fullName evidence="3">Conotoxin</fullName>
    </submittedName>
</protein>
<evidence type="ECO:0000256" key="2">
    <source>
        <dbReference type="SAM" id="SignalP"/>
    </source>
</evidence>
<keyword evidence="2" id="KW-0732">Signal</keyword>
<sequence>MHTLEMILLILLLLPLATGEGDGRAVGGDRSPSEAHRTYKRLLQRPARPVDRRECTPCGPGLCCSPGETCGTSTHHDHYGEPACLSY</sequence>
<feature type="chain" id="PRO_5007493451" evidence="2">
    <location>
        <begin position="20"/>
        <end position="87"/>
    </location>
</feature>
<evidence type="ECO:0000313" key="3">
    <source>
        <dbReference type="EMBL" id="AMP44682.1"/>
    </source>
</evidence>
<dbReference type="EMBL" id="KU563934">
    <property type="protein sequence ID" value="AMP44682.1"/>
    <property type="molecule type" value="mRNA"/>
</dbReference>